<gene>
    <name evidence="3" type="ORF">MALV_52220</name>
</gene>
<dbReference type="Gene3D" id="3.90.180.10">
    <property type="entry name" value="Medium-chain alcohol dehydrogenases, catalytic domain"/>
    <property type="match status" value="1"/>
</dbReference>
<dbReference type="KEGG" id="malv:MALV_52220"/>
<dbReference type="PANTHER" id="PTHR44154:SF1">
    <property type="entry name" value="QUINONE OXIDOREDUCTASE"/>
    <property type="match status" value="1"/>
</dbReference>
<keyword evidence="1" id="KW-0521">NADP</keyword>
<dbReference type="AlphaFoldDB" id="A0A6N4V2H8"/>
<dbReference type="RefSeq" id="WP_163668976.1">
    <property type="nucleotide sequence ID" value="NZ_AP022565.1"/>
</dbReference>
<dbReference type="SUPFAM" id="SSF50129">
    <property type="entry name" value="GroES-like"/>
    <property type="match status" value="1"/>
</dbReference>
<name>A0A6N4V2H8_9MYCO</name>
<sequence length="305" mass="31023">MSRTVQFAEYGDPDVLKLVETPPPVPGPGQVRIAVRAAGVNPIDWKIVAGFMREQIPLALPAGAGSDVAGVIDEIGSGVTDWAVGDEVLGASTAPAFAEYTLAGAADLVRKPAGMSWEVAGSLAGAGGTAYAVLQALGVGSGDTLLIHAAAGGVGSFAVQLADARGARVVGTASERNHGYLRSIGATPVTYGDGLVERVRAAAPQGVDAVLDASGRGEILMSIELTGDPARVLSLVAFDAADTGIRLHVGGAGNLLSEALRELVSLYEQDRLTVSVSRTFPLEEVVAALDESRAGHLAGKIVIVL</sequence>
<dbReference type="Pfam" id="PF08240">
    <property type="entry name" value="ADH_N"/>
    <property type="match status" value="1"/>
</dbReference>
<dbReference type="InterPro" id="IPR020843">
    <property type="entry name" value="ER"/>
</dbReference>
<accession>A0A6N4V2H8</accession>
<dbReference type="Proteomes" id="UP000466906">
    <property type="component" value="Chromosome"/>
</dbReference>
<keyword evidence="4" id="KW-1185">Reference proteome</keyword>
<dbReference type="SUPFAM" id="SSF51735">
    <property type="entry name" value="NAD(P)-binding Rossmann-fold domains"/>
    <property type="match status" value="1"/>
</dbReference>
<dbReference type="InterPro" id="IPR013154">
    <property type="entry name" value="ADH-like_N"/>
</dbReference>
<feature type="domain" description="Enoyl reductase (ER)" evidence="2">
    <location>
        <begin position="11"/>
        <end position="303"/>
    </location>
</feature>
<dbReference type="Pfam" id="PF13602">
    <property type="entry name" value="ADH_zinc_N_2"/>
    <property type="match status" value="1"/>
</dbReference>
<evidence type="ECO:0000313" key="3">
    <source>
        <dbReference type="EMBL" id="BBX30097.1"/>
    </source>
</evidence>
<dbReference type="CDD" id="cd05289">
    <property type="entry name" value="MDR_like_2"/>
    <property type="match status" value="1"/>
</dbReference>
<dbReference type="InterPro" id="IPR036291">
    <property type="entry name" value="NAD(P)-bd_dom_sf"/>
</dbReference>
<dbReference type="InterPro" id="IPR011032">
    <property type="entry name" value="GroES-like_sf"/>
</dbReference>
<dbReference type="PANTHER" id="PTHR44154">
    <property type="entry name" value="QUINONE OXIDOREDUCTASE"/>
    <property type="match status" value="1"/>
</dbReference>
<organism evidence="3 4">
    <name type="scientific">Mycolicibacterium alvei</name>
    <dbReference type="NCBI Taxonomy" id="67081"/>
    <lineage>
        <taxon>Bacteria</taxon>
        <taxon>Bacillati</taxon>
        <taxon>Actinomycetota</taxon>
        <taxon>Actinomycetes</taxon>
        <taxon>Mycobacteriales</taxon>
        <taxon>Mycobacteriaceae</taxon>
        <taxon>Mycolicibacterium</taxon>
    </lineage>
</organism>
<protein>
    <submittedName>
        <fullName evidence="3">Oxidoreductase</fullName>
    </submittedName>
</protein>
<dbReference type="InterPro" id="IPR051603">
    <property type="entry name" value="Zinc-ADH_QOR/CCCR"/>
</dbReference>
<evidence type="ECO:0000313" key="4">
    <source>
        <dbReference type="Proteomes" id="UP000466906"/>
    </source>
</evidence>
<dbReference type="Gene3D" id="3.40.50.720">
    <property type="entry name" value="NAD(P)-binding Rossmann-like Domain"/>
    <property type="match status" value="1"/>
</dbReference>
<proteinExistence type="predicted"/>
<dbReference type="GO" id="GO:0016491">
    <property type="term" value="F:oxidoreductase activity"/>
    <property type="evidence" value="ECO:0007669"/>
    <property type="project" value="InterPro"/>
</dbReference>
<evidence type="ECO:0000259" key="2">
    <source>
        <dbReference type="SMART" id="SM00829"/>
    </source>
</evidence>
<dbReference type="SMART" id="SM00829">
    <property type="entry name" value="PKS_ER"/>
    <property type="match status" value="1"/>
</dbReference>
<reference evidence="3 4" key="1">
    <citation type="journal article" date="2019" name="Emerg. Microbes Infect.">
        <title>Comprehensive subspecies identification of 175 nontuberculous mycobacteria species based on 7547 genomic profiles.</title>
        <authorList>
            <person name="Matsumoto Y."/>
            <person name="Kinjo T."/>
            <person name="Motooka D."/>
            <person name="Nabeya D."/>
            <person name="Jung N."/>
            <person name="Uechi K."/>
            <person name="Horii T."/>
            <person name="Iida T."/>
            <person name="Fujita J."/>
            <person name="Nakamura S."/>
        </authorList>
    </citation>
    <scope>NUCLEOTIDE SEQUENCE [LARGE SCALE GENOMIC DNA]</scope>
    <source>
        <strain evidence="3 4">JCM 12272</strain>
    </source>
</reference>
<dbReference type="EMBL" id="AP022565">
    <property type="protein sequence ID" value="BBX30097.1"/>
    <property type="molecule type" value="Genomic_DNA"/>
</dbReference>
<evidence type="ECO:0000256" key="1">
    <source>
        <dbReference type="ARBA" id="ARBA00022857"/>
    </source>
</evidence>